<organism evidence="1 2">
    <name type="scientific">Rhabditophanes sp. KR3021</name>
    <dbReference type="NCBI Taxonomy" id="114890"/>
    <lineage>
        <taxon>Eukaryota</taxon>
        <taxon>Metazoa</taxon>
        <taxon>Ecdysozoa</taxon>
        <taxon>Nematoda</taxon>
        <taxon>Chromadorea</taxon>
        <taxon>Rhabditida</taxon>
        <taxon>Tylenchina</taxon>
        <taxon>Panagrolaimomorpha</taxon>
        <taxon>Strongyloidoidea</taxon>
        <taxon>Alloionematidae</taxon>
        <taxon>Rhabditophanes</taxon>
    </lineage>
</organism>
<protein>
    <submittedName>
        <fullName evidence="2">Guanylate cyclase domain-containing protein</fullName>
    </submittedName>
</protein>
<evidence type="ECO:0000313" key="2">
    <source>
        <dbReference type="WBParaSite" id="RSKR_0000958000.1"/>
    </source>
</evidence>
<name>A0AC35UAH6_9BILA</name>
<evidence type="ECO:0000313" key="1">
    <source>
        <dbReference type="Proteomes" id="UP000095286"/>
    </source>
</evidence>
<dbReference type="WBParaSite" id="RSKR_0000958000.1">
    <property type="protein sequence ID" value="RSKR_0000958000.1"/>
    <property type="gene ID" value="RSKR_0000958000"/>
</dbReference>
<reference evidence="2" key="1">
    <citation type="submission" date="2016-11" db="UniProtKB">
        <authorList>
            <consortium name="WormBaseParasite"/>
        </authorList>
    </citation>
    <scope>IDENTIFICATION</scope>
    <source>
        <strain evidence="2">KR3021</strain>
    </source>
</reference>
<sequence>MAAHFCVHCLGIHLYILTQIRQRKTFLTVGLSLLIHDDLNRETKFKNNMILSVMPENMAEDLVKDAGELRRPSQSADSAYRMSNATTVRSSAGEGVPGSVNPSFGQVNDVRKFRPFTMNLMDEVTIVFADVAGFTKMSSNKSADELVSLLNDLFGRFDYLCSKLGCEKISTLGDCYYSVCGCPIPNKNHANKCIELGLAMIIAIRQFDIDRKQEVNMRIGVHSGKVMCGMVGTKRFKFDVFSNDVTLANEMESTGIAGRVHISETTAKFLDTRYKLDEGPVHQSLKTYFIAGRSKELEDEVAAELKTDSLLGLGPEAGGSITKGAIEPNKSFRRKVHNKMKAIAHSSSTRGSPNSQLGGSFKFRELEQDMQLQTTSNLNVSGDTEVVISSGRRKSSSLMALGKTSFSMSCPEKDQFMDDEDETAVVARRIGGKISMDLAHESSINNSLRGSRSSGLQDLGSEALSVAALDNAISHHHNAASITRYDAECKDTAEKIAQPNWAYEHFGSPLFVWELVVDVTLAVILVAFLNYQYEAGFRMSFYGDVQAKRDTQKMQHVKDQADWLLTNIIPPHVVETMRLETKYSENHNMVAVIFASITNWNEMYEENFEGGREFIRVLNEIMGDFDDLLDRPEFCHIEKIKTIGSTYMAASGLNPDRRRLSLHPYEHLYQLMEFALSLQSVLNDFNEDLLNFDFIVKFGYNIGPVTAAVLGNSKLYYDILGDTVNIASRMYSTGVENRIQVSEHTKDLLVDRYDFEFRDHIEVKGVDAGMDTFLLVGRKGELPLYPPLAPK</sequence>
<proteinExistence type="predicted"/>
<dbReference type="Proteomes" id="UP000095286">
    <property type="component" value="Unplaced"/>
</dbReference>
<accession>A0AC35UAH6</accession>